<gene>
    <name evidence="25" type="ORF">C2134_04780</name>
</gene>
<evidence type="ECO:0000256" key="17">
    <source>
        <dbReference type="ARBA" id="ARBA00070152"/>
    </source>
</evidence>
<dbReference type="CDD" id="cd00130">
    <property type="entry name" value="PAS"/>
    <property type="match status" value="1"/>
</dbReference>
<dbReference type="PROSITE" id="PS50110">
    <property type="entry name" value="RESPONSE_REGULATORY"/>
    <property type="match status" value="1"/>
</dbReference>
<dbReference type="SUPFAM" id="SSF55874">
    <property type="entry name" value="ATPase domain of HSP90 chaperone/DNA topoisomerase II/histidine kinase"/>
    <property type="match status" value="1"/>
</dbReference>
<dbReference type="InterPro" id="IPR008207">
    <property type="entry name" value="Sig_transdc_His_kin_Hpt_dom"/>
</dbReference>
<dbReference type="CDD" id="cd00088">
    <property type="entry name" value="HPT"/>
    <property type="match status" value="1"/>
</dbReference>
<evidence type="ECO:0000256" key="14">
    <source>
        <dbReference type="ARBA" id="ARBA00058004"/>
    </source>
</evidence>
<dbReference type="Pfam" id="PF01627">
    <property type="entry name" value="Hpt"/>
    <property type="match status" value="1"/>
</dbReference>
<dbReference type="GO" id="GO:0005524">
    <property type="term" value="F:ATP binding"/>
    <property type="evidence" value="ECO:0007669"/>
    <property type="project" value="UniProtKB-KW"/>
</dbReference>
<dbReference type="SMART" id="SM00388">
    <property type="entry name" value="HisKA"/>
    <property type="match status" value="1"/>
</dbReference>
<evidence type="ECO:0000313" key="25">
    <source>
        <dbReference type="EMBL" id="POA99790.1"/>
    </source>
</evidence>
<evidence type="ECO:0000259" key="24">
    <source>
        <dbReference type="PROSITE" id="PS50894"/>
    </source>
</evidence>
<dbReference type="PROSITE" id="PS50894">
    <property type="entry name" value="HPT"/>
    <property type="match status" value="1"/>
</dbReference>
<evidence type="ECO:0000256" key="1">
    <source>
        <dbReference type="ARBA" id="ARBA00000085"/>
    </source>
</evidence>
<organism evidence="25 26">
    <name type="scientific">Chromobacterium sinusclupearum</name>
    <dbReference type="NCBI Taxonomy" id="2077146"/>
    <lineage>
        <taxon>Bacteria</taxon>
        <taxon>Pseudomonadati</taxon>
        <taxon>Pseudomonadota</taxon>
        <taxon>Betaproteobacteria</taxon>
        <taxon>Neisseriales</taxon>
        <taxon>Chromobacteriaceae</taxon>
        <taxon>Chromobacterium</taxon>
    </lineage>
</organism>
<dbReference type="InterPro" id="IPR003594">
    <property type="entry name" value="HATPase_dom"/>
</dbReference>
<dbReference type="Gene3D" id="3.30.565.10">
    <property type="entry name" value="Histidine kinase-like ATPase, C-terminal domain"/>
    <property type="match status" value="1"/>
</dbReference>
<evidence type="ECO:0000256" key="6">
    <source>
        <dbReference type="ARBA" id="ARBA00022679"/>
    </source>
</evidence>
<dbReference type="InterPro" id="IPR011006">
    <property type="entry name" value="CheY-like_superfamily"/>
</dbReference>
<dbReference type="SUPFAM" id="SSF55785">
    <property type="entry name" value="PYP-like sensor domain (PAS domain)"/>
    <property type="match status" value="2"/>
</dbReference>
<keyword evidence="11 20" id="KW-1133">Transmembrane helix</keyword>
<evidence type="ECO:0000256" key="5">
    <source>
        <dbReference type="ARBA" id="ARBA00022553"/>
    </source>
</evidence>
<keyword evidence="26" id="KW-1185">Reference proteome</keyword>
<feature type="domain" description="HPt" evidence="24">
    <location>
        <begin position="1205"/>
        <end position="1298"/>
    </location>
</feature>
<dbReference type="InterPro" id="IPR035965">
    <property type="entry name" value="PAS-like_dom_sf"/>
</dbReference>
<dbReference type="Gene3D" id="3.40.50.2300">
    <property type="match status" value="1"/>
</dbReference>
<name>A0A2K4MRR7_9NEIS</name>
<keyword evidence="8" id="KW-0547">Nucleotide-binding</keyword>
<comment type="function">
    <text evidence="14">Member of the two-component regulatory system BvgS/BvgA. Phosphorylates BvgA via a four-step phosphorelay in response to environmental signals.</text>
</comment>
<evidence type="ECO:0000256" key="10">
    <source>
        <dbReference type="ARBA" id="ARBA00022840"/>
    </source>
</evidence>
<dbReference type="PROSITE" id="PS50109">
    <property type="entry name" value="HIS_KIN"/>
    <property type="match status" value="1"/>
</dbReference>
<dbReference type="SUPFAM" id="SSF47384">
    <property type="entry name" value="Homodimeric domain of signal transducing histidine kinase"/>
    <property type="match status" value="1"/>
</dbReference>
<evidence type="ECO:0000313" key="26">
    <source>
        <dbReference type="Proteomes" id="UP000236416"/>
    </source>
</evidence>
<dbReference type="InterPro" id="IPR000014">
    <property type="entry name" value="PAS"/>
</dbReference>
<dbReference type="PANTHER" id="PTHR45339:SF1">
    <property type="entry name" value="HYBRID SIGNAL TRANSDUCTION HISTIDINE KINASE J"/>
    <property type="match status" value="1"/>
</dbReference>
<evidence type="ECO:0000256" key="4">
    <source>
        <dbReference type="ARBA" id="ARBA00022475"/>
    </source>
</evidence>
<dbReference type="CDD" id="cd16922">
    <property type="entry name" value="HATPase_EvgS-ArcB-TorS-like"/>
    <property type="match status" value="1"/>
</dbReference>
<dbReference type="FunFam" id="3.30.565.10:FF:000010">
    <property type="entry name" value="Sensor histidine kinase RcsC"/>
    <property type="match status" value="1"/>
</dbReference>
<evidence type="ECO:0000256" key="13">
    <source>
        <dbReference type="ARBA" id="ARBA00023136"/>
    </source>
</evidence>
<dbReference type="SMART" id="SM00073">
    <property type="entry name" value="HPT"/>
    <property type="match status" value="1"/>
</dbReference>
<dbReference type="Gene3D" id="1.20.120.160">
    <property type="entry name" value="HPT domain"/>
    <property type="match status" value="1"/>
</dbReference>
<feature type="domain" description="PAS" evidence="23">
    <location>
        <begin position="356"/>
        <end position="421"/>
    </location>
</feature>
<evidence type="ECO:0000256" key="15">
    <source>
        <dbReference type="ARBA" id="ARBA00064003"/>
    </source>
</evidence>
<dbReference type="CDD" id="cd00082">
    <property type="entry name" value="HisKA"/>
    <property type="match status" value="1"/>
</dbReference>
<evidence type="ECO:0000256" key="9">
    <source>
        <dbReference type="ARBA" id="ARBA00022777"/>
    </source>
</evidence>
<dbReference type="FunFam" id="1.10.287.130:FF:000002">
    <property type="entry name" value="Two-component osmosensing histidine kinase"/>
    <property type="match status" value="1"/>
</dbReference>
<dbReference type="EC" id="2.7.13.3" evidence="3"/>
<dbReference type="GO" id="GO:0000155">
    <property type="term" value="F:phosphorelay sensor kinase activity"/>
    <property type="evidence" value="ECO:0007669"/>
    <property type="project" value="InterPro"/>
</dbReference>
<dbReference type="NCBIfam" id="TIGR00229">
    <property type="entry name" value="sensory_box"/>
    <property type="match status" value="2"/>
</dbReference>
<dbReference type="InterPro" id="IPR005467">
    <property type="entry name" value="His_kinase_dom"/>
</dbReference>
<dbReference type="Pfam" id="PF02518">
    <property type="entry name" value="HATPase_c"/>
    <property type="match status" value="1"/>
</dbReference>
<dbReference type="Pfam" id="PF13426">
    <property type="entry name" value="PAS_9"/>
    <property type="match status" value="2"/>
</dbReference>
<dbReference type="RefSeq" id="WP_103317975.1">
    <property type="nucleotide sequence ID" value="NZ_PPTF01000017.1"/>
</dbReference>
<dbReference type="SMART" id="SM00387">
    <property type="entry name" value="HATPase_c"/>
    <property type="match status" value="1"/>
</dbReference>
<evidence type="ECO:0000256" key="7">
    <source>
        <dbReference type="ARBA" id="ARBA00022692"/>
    </source>
</evidence>
<dbReference type="InterPro" id="IPR004358">
    <property type="entry name" value="Sig_transdc_His_kin-like_C"/>
</dbReference>
<feature type="domain" description="Response regulatory" evidence="22">
    <location>
        <begin position="1032"/>
        <end position="1152"/>
    </location>
</feature>
<dbReference type="InterPro" id="IPR036890">
    <property type="entry name" value="HATPase_C_sf"/>
</dbReference>
<dbReference type="Proteomes" id="UP000236416">
    <property type="component" value="Unassembled WGS sequence"/>
</dbReference>
<evidence type="ECO:0000256" key="20">
    <source>
        <dbReference type="SAM" id="Phobius"/>
    </source>
</evidence>
<keyword evidence="5 19" id="KW-0597">Phosphoprotein</keyword>
<dbReference type="CDD" id="cd17546">
    <property type="entry name" value="REC_hyHK_CKI1_RcsC-like"/>
    <property type="match status" value="1"/>
</dbReference>
<dbReference type="InterPro" id="IPR001789">
    <property type="entry name" value="Sig_transdc_resp-reg_receiver"/>
</dbReference>
<keyword evidence="6" id="KW-0808">Transferase</keyword>
<dbReference type="PRINTS" id="PR00344">
    <property type="entry name" value="BCTRLSENSOR"/>
</dbReference>
<keyword evidence="4" id="KW-1003">Cell membrane</keyword>
<comment type="catalytic activity">
    <reaction evidence="1">
        <text>ATP + protein L-histidine = ADP + protein N-phospho-L-histidine.</text>
        <dbReference type="EC" id="2.7.13.3"/>
    </reaction>
</comment>
<comment type="caution">
    <text evidence="25">The sequence shown here is derived from an EMBL/GenBank/DDBJ whole genome shotgun (WGS) entry which is preliminary data.</text>
</comment>
<evidence type="ECO:0000256" key="2">
    <source>
        <dbReference type="ARBA" id="ARBA00004651"/>
    </source>
</evidence>
<dbReference type="SUPFAM" id="SSF47226">
    <property type="entry name" value="Histidine-containing phosphotransfer domain, HPT domain"/>
    <property type="match status" value="1"/>
</dbReference>
<dbReference type="PROSITE" id="PS50112">
    <property type="entry name" value="PAS"/>
    <property type="match status" value="1"/>
</dbReference>
<accession>A0A2K4MRR7</accession>
<keyword evidence="9" id="KW-0418">Kinase</keyword>
<feature type="domain" description="Histidine kinase" evidence="21">
    <location>
        <begin position="773"/>
        <end position="994"/>
    </location>
</feature>
<evidence type="ECO:0000259" key="23">
    <source>
        <dbReference type="PROSITE" id="PS50112"/>
    </source>
</evidence>
<feature type="modified residue" description="4-aspartylphosphate" evidence="19">
    <location>
        <position position="1081"/>
    </location>
</feature>
<comment type="subunit">
    <text evidence="15">At low DSF concentrations, interacts with RpfF.</text>
</comment>
<feature type="transmembrane region" description="Helical" evidence="20">
    <location>
        <begin position="13"/>
        <end position="34"/>
    </location>
</feature>
<evidence type="ECO:0000256" key="3">
    <source>
        <dbReference type="ARBA" id="ARBA00012438"/>
    </source>
</evidence>
<dbReference type="InterPro" id="IPR036641">
    <property type="entry name" value="HPT_dom_sf"/>
</dbReference>
<evidence type="ECO:0000256" key="18">
    <source>
        <dbReference type="PROSITE-ProRule" id="PRU00110"/>
    </source>
</evidence>
<reference evidence="25 26" key="1">
    <citation type="submission" date="2018-01" db="EMBL/GenBank/DDBJ databases">
        <title>Genomic Sequence of Chromobacterium MWU13-2610 from wild cranberry bogs within the Cape Cod National Seashore.</title>
        <authorList>
            <person name="O'Hara-Hanley K."/>
            <person name="Soby S."/>
            <person name="Harrison A."/>
        </authorList>
    </citation>
    <scope>NUCLEOTIDE SEQUENCE [LARGE SCALE GENOMIC DNA]</scope>
    <source>
        <strain evidence="25 26">MWU13-2610</strain>
    </source>
</reference>
<dbReference type="Pfam" id="PF00072">
    <property type="entry name" value="Response_reg"/>
    <property type="match status" value="1"/>
</dbReference>
<dbReference type="Gene3D" id="3.30.450.20">
    <property type="entry name" value="PAS domain"/>
    <property type="match status" value="2"/>
</dbReference>
<proteinExistence type="predicted"/>
<dbReference type="Pfam" id="PF00512">
    <property type="entry name" value="HisKA"/>
    <property type="match status" value="1"/>
</dbReference>
<evidence type="ECO:0000256" key="8">
    <source>
        <dbReference type="ARBA" id="ARBA00022741"/>
    </source>
</evidence>
<evidence type="ECO:0000259" key="22">
    <source>
        <dbReference type="PROSITE" id="PS50110"/>
    </source>
</evidence>
<evidence type="ECO:0000256" key="19">
    <source>
        <dbReference type="PROSITE-ProRule" id="PRU00169"/>
    </source>
</evidence>
<evidence type="ECO:0000259" key="21">
    <source>
        <dbReference type="PROSITE" id="PS50109"/>
    </source>
</evidence>
<keyword evidence="12" id="KW-0902">Two-component regulatory system</keyword>
<dbReference type="SUPFAM" id="SSF52172">
    <property type="entry name" value="CheY-like"/>
    <property type="match status" value="1"/>
</dbReference>
<dbReference type="Gene3D" id="1.10.287.130">
    <property type="match status" value="1"/>
</dbReference>
<feature type="modified residue" description="Phosphohistidine" evidence="18">
    <location>
        <position position="1244"/>
    </location>
</feature>
<sequence length="1304" mass="144675">MTRIRPQHSQASAIGRSVLVIVLLLGMLQIGVMLQLQIASWERYQQASQLTEWSGDADLLYRFAEAQLSESGQLRALLLGKPPTADQQNRLDQLGRRVDEDYFALATSLRKRQNGRIEEKLIHLQQTLRQFQQLRALAGETWRAHTGPNEALTTRLYEETRDVQEQVQHLLSDAVVSMAASGDPRINNLVWLRQDLWMSAYWLRANAQSLVLRMMLGHRLDRHVEEDLARRLAAGMLTLDKLRPRVDSVQDPSLSAKFTTLALLAQRQQLLAQLQLDQLDGRLQFAQANNFSLNLDRLTEAFSQTLQDVSGHTAAAAQASLSDARRELLRAGLFALVEIVLLGFLLYVMVRKVLKPLDFLQRMLDVSGDAMLVINQSGAIEMANEGAGRMFGYSMSMLAGMPVKQLFVMNDELHSVLSALEIQEGRSLQVEGMGSGGEHFHALLTIDRYLDGNNRPLHILIVRDEHKRRLAEASLERSVELLSVISEIEALLLSRSSREAVFARLHDTFLDFTHSEQCVLVAWSALDNSDESLRLQAGEWPDFLPQIQQLSMAEAPLPALFRSLSAQPSWVSLPVMLAGEVAAGVCLMRPTLSQLGISILPLLGAYANILGFYAEEDRRKLSEAQLRAVLQEEEAVYSASPVGLLRLNEHFQITRANLTAESIFDVGDGYGLSGMHLMELLASEHGWYELAEQMSKMQQENARIHCELECLTGTGRPIWVLFEGQLLFPDAAESVIILACLDITERKMAEFELRMARDQANAANRAKSAFLATMSHEIRTPMNGVLGMLELLAMTQLDAEQRDTVSTIQDSANTLLRLIDDILDFSKIEADRMEIIPTRTAVQPFMDSLRSLYQENANKKGLALTLTLDDKLAPTLVMDPLRVRQVLQNFISNAIKFTSGGKVDIRVRVMDTVANYQVLAFEVEDTGIGMSQEQLSKLFQPFTQADSETTRRFGGTGLGLAICRRLAGLMGGHVEMESEPGKGSCARLLLELEWLAEQVEPVVLPEQRVPLESVSAPLASGGASAGVEKGYPILFAEDNPTNRKLTLKQLEKLGYPADWAEDGDRAFSKWLAGRYSLILTDCHMPGIDGYQLARLVRAYEASHPECGRIPIVACTANAAKEEVDKTREAGMDDFLTKPLSIHALQSTLSKWMRSVGDSGEQTILPPEAAMEPLPQSAGQAGAQDGEDNLSVPIDRSVLQVYSNGDLSMELEILREFQTGNQEDVAALREALQSRDPDKIGFAAHRIKGASRMVGANDLGAAAEAVEKAGKDRNVELAHQAMLKFDEELARFEDWLTAQTEADLA</sequence>
<dbReference type="SMART" id="SM00448">
    <property type="entry name" value="REC"/>
    <property type="match status" value="1"/>
</dbReference>
<dbReference type="SMART" id="SM00091">
    <property type="entry name" value="PAS"/>
    <property type="match status" value="2"/>
</dbReference>
<keyword evidence="13 20" id="KW-0472">Membrane</keyword>
<dbReference type="GO" id="GO:0005886">
    <property type="term" value="C:plasma membrane"/>
    <property type="evidence" value="ECO:0007669"/>
    <property type="project" value="UniProtKB-SubCell"/>
</dbReference>
<evidence type="ECO:0000256" key="16">
    <source>
        <dbReference type="ARBA" id="ARBA00068150"/>
    </source>
</evidence>
<comment type="subcellular location">
    <subcellularLocation>
        <location evidence="2">Cell membrane</location>
        <topology evidence="2">Multi-pass membrane protein</topology>
    </subcellularLocation>
</comment>
<dbReference type="PANTHER" id="PTHR45339">
    <property type="entry name" value="HYBRID SIGNAL TRANSDUCTION HISTIDINE KINASE J"/>
    <property type="match status" value="1"/>
</dbReference>
<evidence type="ECO:0000256" key="12">
    <source>
        <dbReference type="ARBA" id="ARBA00023012"/>
    </source>
</evidence>
<keyword evidence="7 20" id="KW-0812">Transmembrane</keyword>
<evidence type="ECO:0000256" key="11">
    <source>
        <dbReference type="ARBA" id="ARBA00022989"/>
    </source>
</evidence>
<keyword evidence="10" id="KW-0067">ATP-binding</keyword>
<dbReference type="InterPro" id="IPR003661">
    <property type="entry name" value="HisK_dim/P_dom"/>
</dbReference>
<dbReference type="EMBL" id="PPTF01000017">
    <property type="protein sequence ID" value="POA99790.1"/>
    <property type="molecule type" value="Genomic_DNA"/>
</dbReference>
<protein>
    <recommendedName>
        <fullName evidence="16">Sensory/regulatory protein RpfC</fullName>
        <ecNumber evidence="3">2.7.13.3</ecNumber>
    </recommendedName>
    <alternativeName>
        <fullName evidence="17">Virulence sensor protein BvgS</fullName>
    </alternativeName>
</protein>
<dbReference type="InterPro" id="IPR036097">
    <property type="entry name" value="HisK_dim/P_sf"/>
</dbReference>